<protein>
    <submittedName>
        <fullName evidence="3">Holliday junction resolvase-like endonuclease</fullName>
    </submittedName>
</protein>
<feature type="chain" id="PRO_5047368769" evidence="1">
    <location>
        <begin position="28"/>
        <end position="714"/>
    </location>
</feature>
<comment type="caution">
    <text evidence="3">The sequence shown here is derived from an EMBL/GenBank/DDBJ whole genome shotgun (WGS) entry which is preliminary data.</text>
</comment>
<dbReference type="EMBL" id="JAGGLJ010000010">
    <property type="protein sequence ID" value="MBP2025634.1"/>
    <property type="molecule type" value="Genomic_DNA"/>
</dbReference>
<proteinExistence type="predicted"/>
<dbReference type="Pfam" id="PF17936">
    <property type="entry name" value="Big_6"/>
    <property type="match status" value="1"/>
</dbReference>
<feature type="domain" description="SLH" evidence="2">
    <location>
        <begin position="547"/>
        <end position="604"/>
    </location>
</feature>
<evidence type="ECO:0000256" key="1">
    <source>
        <dbReference type="SAM" id="SignalP"/>
    </source>
</evidence>
<feature type="domain" description="SLH" evidence="2">
    <location>
        <begin position="605"/>
        <end position="668"/>
    </location>
</feature>
<dbReference type="InterPro" id="IPR041498">
    <property type="entry name" value="Big_6"/>
</dbReference>
<dbReference type="Proteomes" id="UP001519306">
    <property type="component" value="Unassembled WGS sequence"/>
</dbReference>
<sequence length="714" mass="80608">MNNLKRVLSAALAIVIMSAAVPVNTFASGVSVSLSSAQVKSLPEDVQGIIAEATDYGQKLKEFKAENDKETAASSKELLKLSQARINMSYDKASVLKQAETAKKEMQELVMSSSQLKSHKIKEYVIEGKTLIAKIDVLIKQYEKNPKVLAVLNGVKSKVESGVYELSNSSAQVGALIKNLSAQIDKMAQDRINYLNGNSSSQNDKNKDKDKVLDEIKDADSIEELDDIYIPDNLKSDFDIVKAKADRREELRDDMETQYSDYDKEDKLHVRRIRINRDEDNRSKWIVEGNVDDHIREYVSIFYNERFVGGGYTDGDGYFEITVSEEVKDNSSLEFFAGKSKYFEKDEIRIEPWDIKFSTYYVEGKYEKDTLVRFYYRNKYIGEARTNADGKFRIRSERRLTDLSDMKFYKKDNTANNASGINIISAGASDTKILGTSNSYAEILVKDDDGVRLGKTRADYNGNFTVLLNRALKLNETLKITVSEKDRDDINIEYIVRDGMESGNLSRMAYAKGYPNGNFKAGANISRAETVMMFARLINGSENFNTPNTTKFEDAEDDWYAQAINFVVDKGLMNGYPNGDFEPDSYITRAEFTTMVSRYVKGNNNGASGLKDINNHWAKEAIEALYGNKMISGYPDGTFKPEENITRAEAVTVLNAAFGRKSTLNSMDNISNPEMLITFNDVKKSDWYYAEVLDATNDHESFKKGNTEIWTVVK</sequence>
<dbReference type="Pfam" id="PF00395">
    <property type="entry name" value="SLH"/>
    <property type="match status" value="3"/>
</dbReference>
<dbReference type="InterPro" id="IPR051465">
    <property type="entry name" value="Cell_Envelope_Struct_Comp"/>
</dbReference>
<reference evidence="3 4" key="1">
    <citation type="submission" date="2021-03" db="EMBL/GenBank/DDBJ databases">
        <title>Genomic Encyclopedia of Type Strains, Phase IV (KMG-IV): sequencing the most valuable type-strain genomes for metagenomic binning, comparative biology and taxonomic classification.</title>
        <authorList>
            <person name="Goeker M."/>
        </authorList>
    </citation>
    <scope>NUCLEOTIDE SEQUENCE [LARGE SCALE GENOMIC DNA]</scope>
    <source>
        <strain evidence="3 4">DSM 27563</strain>
    </source>
</reference>
<feature type="signal peptide" evidence="1">
    <location>
        <begin position="1"/>
        <end position="27"/>
    </location>
</feature>
<evidence type="ECO:0000313" key="3">
    <source>
        <dbReference type="EMBL" id="MBP2025634.1"/>
    </source>
</evidence>
<dbReference type="PANTHER" id="PTHR43308">
    <property type="entry name" value="OUTER MEMBRANE PROTEIN ALPHA-RELATED"/>
    <property type="match status" value="1"/>
</dbReference>
<organism evidence="3 4">
    <name type="scientific">Peptoniphilus stercorisuis</name>
    <dbReference type="NCBI Taxonomy" id="1436965"/>
    <lineage>
        <taxon>Bacteria</taxon>
        <taxon>Bacillati</taxon>
        <taxon>Bacillota</taxon>
        <taxon>Tissierellia</taxon>
        <taxon>Tissierellales</taxon>
        <taxon>Peptoniphilaceae</taxon>
        <taxon>Peptoniphilus</taxon>
    </lineage>
</organism>
<dbReference type="PROSITE" id="PS51272">
    <property type="entry name" value="SLH"/>
    <property type="match status" value="2"/>
</dbReference>
<gene>
    <name evidence="3" type="ORF">J2Z71_001177</name>
</gene>
<evidence type="ECO:0000259" key="2">
    <source>
        <dbReference type="PROSITE" id="PS51272"/>
    </source>
</evidence>
<dbReference type="RefSeq" id="WP_210060923.1">
    <property type="nucleotide sequence ID" value="NZ_JAGGLJ010000010.1"/>
</dbReference>
<dbReference type="PANTHER" id="PTHR43308:SF5">
    <property type="entry name" value="S-LAYER PROTEIN _ PEPTIDOGLYCAN ENDO-BETA-N-ACETYLGLUCOSAMINIDASE"/>
    <property type="match status" value="1"/>
</dbReference>
<keyword evidence="1" id="KW-0732">Signal</keyword>
<dbReference type="InterPro" id="IPR001119">
    <property type="entry name" value="SLH_dom"/>
</dbReference>
<name>A0ABS4KCY1_9FIRM</name>
<evidence type="ECO:0000313" key="4">
    <source>
        <dbReference type="Proteomes" id="UP001519306"/>
    </source>
</evidence>
<accession>A0ABS4KCY1</accession>
<keyword evidence="4" id="KW-1185">Reference proteome</keyword>